<gene>
    <name evidence="1" type="ORF">GCM10007935_01680</name>
</gene>
<name>A0ABQ6BYD9_9BURK</name>
<dbReference type="EMBL" id="BSPB01000001">
    <property type="protein sequence ID" value="GLS12742.1"/>
    <property type="molecule type" value="Genomic_DNA"/>
</dbReference>
<reference evidence="2" key="1">
    <citation type="journal article" date="2019" name="Int. J. Syst. Evol. Microbiol.">
        <title>The Global Catalogue of Microorganisms (GCM) 10K type strain sequencing project: providing services to taxonomists for standard genome sequencing and annotation.</title>
        <authorList>
            <consortium name="The Broad Institute Genomics Platform"/>
            <consortium name="The Broad Institute Genome Sequencing Center for Infectious Disease"/>
            <person name="Wu L."/>
            <person name="Ma J."/>
        </authorList>
    </citation>
    <scope>NUCLEOTIDE SEQUENCE [LARGE SCALE GENOMIC DNA]</scope>
    <source>
        <strain evidence="2">NBRC 109341</strain>
    </source>
</reference>
<keyword evidence="2" id="KW-1185">Reference proteome</keyword>
<evidence type="ECO:0000313" key="1">
    <source>
        <dbReference type="EMBL" id="GLS12742.1"/>
    </source>
</evidence>
<proteinExistence type="predicted"/>
<sequence>MRALKKARKLIETQPDQPAAAILSALVVALEAEQPYAISDLYRLDYDTFQLALELLQEWRLDRYYTSKVRLLDLSVQLSDLKQAGAVPTEATPGA</sequence>
<dbReference type="RefSeq" id="WP_234263201.1">
    <property type="nucleotide sequence ID" value="NZ_BSPB01000001.1"/>
</dbReference>
<comment type="caution">
    <text evidence="1">The sequence shown here is derived from an EMBL/GenBank/DDBJ whole genome shotgun (WGS) entry which is preliminary data.</text>
</comment>
<protein>
    <submittedName>
        <fullName evidence="1">Uncharacterized protein</fullName>
    </submittedName>
</protein>
<organism evidence="1 2">
    <name type="scientific">Hydrogenophaga electricum</name>
    <dbReference type="NCBI Taxonomy" id="1230953"/>
    <lineage>
        <taxon>Bacteria</taxon>
        <taxon>Pseudomonadati</taxon>
        <taxon>Pseudomonadota</taxon>
        <taxon>Betaproteobacteria</taxon>
        <taxon>Burkholderiales</taxon>
        <taxon>Comamonadaceae</taxon>
        <taxon>Hydrogenophaga</taxon>
    </lineage>
</organism>
<accession>A0ABQ6BYD9</accession>
<evidence type="ECO:0000313" key="2">
    <source>
        <dbReference type="Proteomes" id="UP001156903"/>
    </source>
</evidence>
<dbReference type="Proteomes" id="UP001156903">
    <property type="component" value="Unassembled WGS sequence"/>
</dbReference>